<evidence type="ECO:0000256" key="6">
    <source>
        <dbReference type="ARBA" id="ARBA00022857"/>
    </source>
</evidence>
<dbReference type="AlphaFoldDB" id="A0A9N7NPE7"/>
<dbReference type="GO" id="GO:0050660">
    <property type="term" value="F:flavin adenine dinucleotide binding"/>
    <property type="evidence" value="ECO:0007669"/>
    <property type="project" value="InterPro"/>
</dbReference>
<keyword evidence="7 11" id="KW-0560">Oxidoreductase</keyword>
<dbReference type="OrthoDB" id="66881at2759"/>
<protein>
    <recommendedName>
        <fullName evidence="11">Flavin-containing monooxygenase</fullName>
        <ecNumber evidence="11">1.-.-.-</ecNumber>
    </recommendedName>
</protein>
<keyword evidence="8 11" id="KW-0503">Monooxygenase</keyword>
<evidence type="ECO:0000256" key="8">
    <source>
        <dbReference type="ARBA" id="ARBA00023033"/>
    </source>
</evidence>
<evidence type="ECO:0000256" key="2">
    <source>
        <dbReference type="ARBA" id="ARBA00004814"/>
    </source>
</evidence>
<dbReference type="PRINTS" id="PR00469">
    <property type="entry name" value="PNDRDTASEII"/>
</dbReference>
<evidence type="ECO:0000256" key="7">
    <source>
        <dbReference type="ARBA" id="ARBA00023002"/>
    </source>
</evidence>
<name>A0A9N7NPE7_STRHE</name>
<keyword evidence="9" id="KW-0073">Auxin biosynthesis</keyword>
<evidence type="ECO:0000256" key="1">
    <source>
        <dbReference type="ARBA" id="ARBA00001974"/>
    </source>
</evidence>
<gene>
    <name evidence="12" type="ORF">SHERM_06415</name>
</gene>
<evidence type="ECO:0000313" key="13">
    <source>
        <dbReference type="Proteomes" id="UP001153555"/>
    </source>
</evidence>
<organism evidence="12 13">
    <name type="scientific">Striga hermonthica</name>
    <name type="common">Purple witchweed</name>
    <name type="synonym">Buchnera hermonthica</name>
    <dbReference type="NCBI Taxonomy" id="68872"/>
    <lineage>
        <taxon>Eukaryota</taxon>
        <taxon>Viridiplantae</taxon>
        <taxon>Streptophyta</taxon>
        <taxon>Embryophyta</taxon>
        <taxon>Tracheophyta</taxon>
        <taxon>Spermatophyta</taxon>
        <taxon>Magnoliopsida</taxon>
        <taxon>eudicotyledons</taxon>
        <taxon>Gunneridae</taxon>
        <taxon>Pentapetalae</taxon>
        <taxon>asterids</taxon>
        <taxon>lamiids</taxon>
        <taxon>Lamiales</taxon>
        <taxon>Orobanchaceae</taxon>
        <taxon>Buchnereae</taxon>
        <taxon>Striga</taxon>
    </lineage>
</organism>
<dbReference type="Pfam" id="PF00743">
    <property type="entry name" value="FMO-like"/>
    <property type="match status" value="1"/>
</dbReference>
<dbReference type="SUPFAM" id="SSF51905">
    <property type="entry name" value="FAD/NAD(P)-binding domain"/>
    <property type="match status" value="2"/>
</dbReference>
<dbReference type="GO" id="GO:0009851">
    <property type="term" value="P:auxin biosynthetic process"/>
    <property type="evidence" value="ECO:0007669"/>
    <property type="project" value="UniProtKB-KW"/>
</dbReference>
<dbReference type="GO" id="GO:0004499">
    <property type="term" value="F:N,N-dimethylaniline monooxygenase activity"/>
    <property type="evidence" value="ECO:0007669"/>
    <property type="project" value="InterPro"/>
</dbReference>
<evidence type="ECO:0000256" key="4">
    <source>
        <dbReference type="ARBA" id="ARBA00022630"/>
    </source>
</evidence>
<reference evidence="12" key="1">
    <citation type="submission" date="2019-12" db="EMBL/GenBank/DDBJ databases">
        <authorList>
            <person name="Scholes J."/>
        </authorList>
    </citation>
    <scope>NUCLEOTIDE SEQUENCE</scope>
</reference>
<evidence type="ECO:0000256" key="9">
    <source>
        <dbReference type="ARBA" id="ARBA00023070"/>
    </source>
</evidence>
<comment type="pathway">
    <text evidence="2">Plant hormone metabolism; auxin biosynthesis.</text>
</comment>
<evidence type="ECO:0000256" key="5">
    <source>
        <dbReference type="ARBA" id="ARBA00022827"/>
    </source>
</evidence>
<dbReference type="PRINTS" id="PR00368">
    <property type="entry name" value="FADPNR"/>
</dbReference>
<keyword evidence="6" id="KW-0521">NADP</keyword>
<comment type="caution">
    <text evidence="12">The sequence shown here is derived from an EMBL/GenBank/DDBJ whole genome shotgun (WGS) entry which is preliminary data.</text>
</comment>
<dbReference type="InterPro" id="IPR050982">
    <property type="entry name" value="Auxin_biosynth/cation_transpt"/>
</dbReference>
<comment type="cofactor">
    <cofactor evidence="1 11">
        <name>FAD</name>
        <dbReference type="ChEBI" id="CHEBI:57692"/>
    </cofactor>
</comment>
<accession>A0A9N7NPE7</accession>
<keyword evidence="4 11" id="KW-0285">Flavoprotein</keyword>
<proteinExistence type="inferred from homology"/>
<dbReference type="InterPro" id="IPR020946">
    <property type="entry name" value="Flavin_mOase-like"/>
</dbReference>
<dbReference type="PANTHER" id="PTHR43539">
    <property type="entry name" value="FLAVIN-BINDING MONOOXYGENASE-LIKE PROTEIN (AFU_ORTHOLOGUE AFUA_4G09220)"/>
    <property type="match status" value="1"/>
</dbReference>
<dbReference type="PANTHER" id="PTHR43539:SF49">
    <property type="entry name" value="INDOLE-3-PYRUVATE MONOOXYGENASE YUCCA7-RELATED"/>
    <property type="match status" value="1"/>
</dbReference>
<keyword evidence="13" id="KW-1185">Reference proteome</keyword>
<evidence type="ECO:0000313" key="12">
    <source>
        <dbReference type="EMBL" id="CAA0839953.1"/>
    </source>
</evidence>
<dbReference type="Proteomes" id="UP001153555">
    <property type="component" value="Unassembled WGS sequence"/>
</dbReference>
<comment type="catalytic activity">
    <reaction evidence="10">
        <text>indole-3-pyruvate + NADPH + O2 + H(+) = (indol-3-yl)acetate + CO2 + NADP(+) + H2O</text>
        <dbReference type="Rhea" id="RHEA:34331"/>
        <dbReference type="ChEBI" id="CHEBI:15377"/>
        <dbReference type="ChEBI" id="CHEBI:15378"/>
        <dbReference type="ChEBI" id="CHEBI:15379"/>
        <dbReference type="ChEBI" id="CHEBI:16526"/>
        <dbReference type="ChEBI" id="CHEBI:17640"/>
        <dbReference type="ChEBI" id="CHEBI:30854"/>
        <dbReference type="ChEBI" id="CHEBI:57783"/>
        <dbReference type="ChEBI" id="CHEBI:58349"/>
        <dbReference type="EC" id="1.14.13.168"/>
    </reaction>
</comment>
<evidence type="ECO:0000256" key="3">
    <source>
        <dbReference type="ARBA" id="ARBA00009183"/>
    </source>
</evidence>
<dbReference type="Gene3D" id="3.50.50.60">
    <property type="entry name" value="FAD/NAD(P)-binding domain"/>
    <property type="match status" value="1"/>
</dbReference>
<dbReference type="EMBL" id="CACSLK010031655">
    <property type="protein sequence ID" value="CAA0839953.1"/>
    <property type="molecule type" value="Genomic_DNA"/>
</dbReference>
<sequence length="417" mass="45567">MDTSNPISSCQQPPDDASGPGFFSGRCIIVNGPVIVGAGPSGLAVAASLYLQGVPFVVLERASCVGSLWQSRTYDRLSLHLPKHFCRLPHLDFPPEFPEYPSRAQFITYLESYATRFKIHPRFGEAVSRAEYDDACGLWRVTTSSDTEYMCRWLVVATGENANKVVPEFEGLGDFGGSVMHVCDYKSGEAFADKRVLVVGCGNSGMEVSLDLAHHGALPTLVVRSAVHVLPREILGRSTYGLASWLTKWVPVRLVDRILLAASRLILGRTEDYGLTRPAMGPLELKSTQGKTPVLDVGAFPKIKSGHIKIVPGIKKFSQHGVELVNGHILDLDSVILATGYSSNVPSWLKESKFFSKDGFPRPPFPNGWKGQDGLYAVGFGRRGLAGASVDAVKVAKDIGRIWSQETMQRKSYSKMH</sequence>
<dbReference type="FunFam" id="3.50.50.60:FF:000100">
    <property type="entry name" value="Flavin-containing monooxygenase"/>
    <property type="match status" value="1"/>
</dbReference>
<evidence type="ECO:0000256" key="11">
    <source>
        <dbReference type="RuleBase" id="RU361177"/>
    </source>
</evidence>
<keyword evidence="5 11" id="KW-0274">FAD</keyword>
<dbReference type="GO" id="GO:0103075">
    <property type="term" value="F:indole-3-pyruvate monooxygenase activity"/>
    <property type="evidence" value="ECO:0007669"/>
    <property type="project" value="UniProtKB-EC"/>
</dbReference>
<dbReference type="GO" id="GO:0050661">
    <property type="term" value="F:NADP binding"/>
    <property type="evidence" value="ECO:0007669"/>
    <property type="project" value="InterPro"/>
</dbReference>
<dbReference type="EC" id="1.-.-.-" evidence="11"/>
<dbReference type="InterPro" id="IPR036188">
    <property type="entry name" value="FAD/NAD-bd_sf"/>
</dbReference>
<evidence type="ECO:0000256" key="10">
    <source>
        <dbReference type="ARBA" id="ARBA00047707"/>
    </source>
</evidence>
<comment type="similarity">
    <text evidence="3 11">Belongs to the FMO family.</text>
</comment>